<dbReference type="GO" id="GO:0006355">
    <property type="term" value="P:regulation of DNA-templated transcription"/>
    <property type="evidence" value="ECO:0007669"/>
    <property type="project" value="InterPro"/>
</dbReference>
<dbReference type="STRING" id="1424294.Gferi_17175"/>
<dbReference type="SUPFAM" id="SSF100950">
    <property type="entry name" value="NagB/RpiA/CoA transferase-like"/>
    <property type="match status" value="1"/>
</dbReference>
<feature type="domain" description="HTH crp-type" evidence="6">
    <location>
        <begin position="23"/>
        <end position="55"/>
    </location>
</feature>
<proteinExistence type="inferred from homology"/>
<dbReference type="Proteomes" id="UP000095743">
    <property type="component" value="Chromosome"/>
</dbReference>
<dbReference type="InterPro" id="IPR037171">
    <property type="entry name" value="NagB/RpiA_transferase-like"/>
</dbReference>
<comment type="similarity">
    <text evidence="1">Belongs to the SorC transcriptional regulatory family.</text>
</comment>
<dbReference type="PANTHER" id="PTHR34294">
    <property type="entry name" value="TRANSCRIPTIONAL REGULATOR-RELATED"/>
    <property type="match status" value="1"/>
</dbReference>
<dbReference type="EMBL" id="CP017269">
    <property type="protein sequence ID" value="AOT71130.1"/>
    <property type="molecule type" value="Genomic_DNA"/>
</dbReference>
<dbReference type="AlphaFoldDB" id="A0A1D8GJN8"/>
<dbReference type="InterPro" id="IPR036390">
    <property type="entry name" value="WH_DNA-bd_sf"/>
</dbReference>
<evidence type="ECO:0000256" key="4">
    <source>
        <dbReference type="ARBA" id="ARBA00023163"/>
    </source>
</evidence>
<keyword evidence="8" id="KW-1185">Reference proteome</keyword>
<evidence type="ECO:0000313" key="8">
    <source>
        <dbReference type="Proteomes" id="UP000095743"/>
    </source>
</evidence>
<reference evidence="7 8" key="1">
    <citation type="submission" date="2016-09" db="EMBL/GenBank/DDBJ databases">
        <title>Genomic analysis reveals versatility of anaerobic energy metabolism of Geosporobacter ferrireducens IRF9 of phylum Firmicutes.</title>
        <authorList>
            <person name="Kim S.-J."/>
        </authorList>
    </citation>
    <scope>NUCLEOTIDE SEQUENCE [LARGE SCALE GENOMIC DNA]</scope>
    <source>
        <strain evidence="7 8">IRF9</strain>
    </source>
</reference>
<evidence type="ECO:0000256" key="2">
    <source>
        <dbReference type="ARBA" id="ARBA00023015"/>
    </source>
</evidence>
<accession>A0A1D8GJN8</accession>
<dbReference type="PANTHER" id="PTHR34294:SF1">
    <property type="entry name" value="TRANSCRIPTIONAL REGULATOR LSRR"/>
    <property type="match status" value="1"/>
</dbReference>
<gene>
    <name evidence="7" type="ORF">Gferi_17175</name>
</gene>
<keyword evidence="3" id="KW-0238">DNA-binding</keyword>
<dbReference type="Gene3D" id="1.10.10.60">
    <property type="entry name" value="Homeodomain-like"/>
    <property type="match status" value="1"/>
</dbReference>
<dbReference type="InterPro" id="IPR007324">
    <property type="entry name" value="Sugar-bd_dom_put"/>
</dbReference>
<evidence type="ECO:0000313" key="7">
    <source>
        <dbReference type="EMBL" id="AOT71130.1"/>
    </source>
</evidence>
<protein>
    <submittedName>
        <fullName evidence="7">Transcriptional regulator</fullName>
    </submittedName>
</protein>
<evidence type="ECO:0000256" key="1">
    <source>
        <dbReference type="ARBA" id="ARBA00010466"/>
    </source>
</evidence>
<dbReference type="Gene3D" id="3.40.50.1360">
    <property type="match status" value="1"/>
</dbReference>
<dbReference type="KEGG" id="gfe:Gferi_17175"/>
<dbReference type="Pfam" id="PF13545">
    <property type="entry name" value="HTH_Crp_2"/>
    <property type="match status" value="1"/>
</dbReference>
<dbReference type="GO" id="GO:0003677">
    <property type="term" value="F:DNA binding"/>
    <property type="evidence" value="ECO:0007669"/>
    <property type="project" value="UniProtKB-KW"/>
</dbReference>
<evidence type="ECO:0000259" key="6">
    <source>
        <dbReference type="Pfam" id="PF13545"/>
    </source>
</evidence>
<dbReference type="OrthoDB" id="58802at2"/>
<keyword evidence="2" id="KW-0805">Transcription regulation</keyword>
<evidence type="ECO:0000259" key="5">
    <source>
        <dbReference type="Pfam" id="PF04198"/>
    </source>
</evidence>
<dbReference type="GO" id="GO:0030246">
    <property type="term" value="F:carbohydrate binding"/>
    <property type="evidence" value="ECO:0007669"/>
    <property type="project" value="InterPro"/>
</dbReference>
<feature type="domain" description="Sugar-binding" evidence="5">
    <location>
        <begin position="67"/>
        <end position="315"/>
    </location>
</feature>
<name>A0A1D8GJN8_9FIRM</name>
<dbReference type="SUPFAM" id="SSF46785">
    <property type="entry name" value="Winged helix' DNA-binding domain"/>
    <property type="match status" value="1"/>
</dbReference>
<sequence>MKKIVGDIRLMVKCCILYYEEDIGQQEIAKLLGISRPTVSRLLKEAKETGIVKIEIDRGYQSDYQLLERKLEKYLGLKEVIIVEDKLDAAGQKLELANAAAKYLERTVANGDVVGVSMGTTIKEITQYVKNTSNLQVTFVPLIGGVGQIGIDIHPNQIVLELAKAFGGKFSLLHAPAVISDVSIKSNLQDEKGIKHILADIQRTNIAVVGIGVPTDKRSTMMATGYYDEMDMKALKEKKAVGDICLQFYDINGNTEPFEFNERVFGIEIAQLKNIDKVIGVAGGEEKTKAILGAIHGKYINVLVTNYSCGKKLLK</sequence>
<dbReference type="InterPro" id="IPR012318">
    <property type="entry name" value="HTH_CRP"/>
</dbReference>
<keyword evidence="4" id="KW-0804">Transcription</keyword>
<dbReference type="RefSeq" id="WP_069978632.1">
    <property type="nucleotide sequence ID" value="NZ_CP017269.1"/>
</dbReference>
<dbReference type="Pfam" id="PF04198">
    <property type="entry name" value="Sugar-bind"/>
    <property type="match status" value="1"/>
</dbReference>
<organism evidence="7 8">
    <name type="scientific">Geosporobacter ferrireducens</name>
    <dbReference type="NCBI Taxonomy" id="1424294"/>
    <lineage>
        <taxon>Bacteria</taxon>
        <taxon>Bacillati</taxon>
        <taxon>Bacillota</taxon>
        <taxon>Clostridia</taxon>
        <taxon>Peptostreptococcales</taxon>
        <taxon>Thermotaleaceae</taxon>
        <taxon>Geosporobacter</taxon>
    </lineage>
</organism>
<dbReference type="InterPro" id="IPR051054">
    <property type="entry name" value="SorC_transcr_regulators"/>
</dbReference>
<evidence type="ECO:0000256" key="3">
    <source>
        <dbReference type="ARBA" id="ARBA00023125"/>
    </source>
</evidence>